<dbReference type="STRING" id="226506.SAMN04488519_1041"/>
<gene>
    <name evidence="1" type="ORF">SAMN04488519_1041</name>
</gene>
<evidence type="ECO:0000313" key="2">
    <source>
        <dbReference type="Proteomes" id="UP000199564"/>
    </source>
</evidence>
<keyword evidence="2" id="KW-1185">Reference proteome</keyword>
<accession>A0A1I5EPA8</accession>
<dbReference type="Proteomes" id="UP000199564">
    <property type="component" value="Unassembled WGS sequence"/>
</dbReference>
<evidence type="ECO:0000313" key="1">
    <source>
        <dbReference type="EMBL" id="SFO13289.1"/>
    </source>
</evidence>
<organism evidence="1 2">
    <name type="scientific">Algoriphagus ornithinivorans</name>
    <dbReference type="NCBI Taxonomy" id="226506"/>
    <lineage>
        <taxon>Bacteria</taxon>
        <taxon>Pseudomonadati</taxon>
        <taxon>Bacteroidota</taxon>
        <taxon>Cytophagia</taxon>
        <taxon>Cytophagales</taxon>
        <taxon>Cyclobacteriaceae</taxon>
        <taxon>Algoriphagus</taxon>
    </lineage>
</organism>
<proteinExistence type="predicted"/>
<reference evidence="2" key="1">
    <citation type="submission" date="2016-10" db="EMBL/GenBank/DDBJ databases">
        <authorList>
            <person name="Varghese N."/>
            <person name="Submissions S."/>
        </authorList>
    </citation>
    <scope>NUCLEOTIDE SEQUENCE [LARGE SCALE GENOMIC DNA]</scope>
    <source>
        <strain evidence="2">DSM 15282</strain>
    </source>
</reference>
<sequence>MSMRRNLLTSLFLAILIFVGLEAYGQSIFSNSITGANPNSSNPYTTGQIVTSGITVSGIGRGSGIIGQNANDEYMASGWDSNNLNPNKYFEWTITPNSCRLINLTSFVYTSSRNHNSIDNFQLRSSLDGFVAPIGSPTWNGTTINLSDAAFQNISTPITFRLYAWGANNSSRTFSIQDFTFNGSVTPNIAVTNMTATTCSGSAFSLTPANGTNGVVPAGTTYSWSAPAV</sequence>
<protein>
    <submittedName>
        <fullName evidence="1">Uncharacterized protein</fullName>
    </submittedName>
</protein>
<feature type="non-terminal residue" evidence="1">
    <location>
        <position position="229"/>
    </location>
</feature>
<name>A0A1I5EPA8_9BACT</name>
<dbReference type="EMBL" id="FOVW01000004">
    <property type="protein sequence ID" value="SFO13289.1"/>
    <property type="molecule type" value="Genomic_DNA"/>
</dbReference>
<dbReference type="AlphaFoldDB" id="A0A1I5EPA8"/>